<dbReference type="Proteomes" id="UP000735302">
    <property type="component" value="Unassembled WGS sequence"/>
</dbReference>
<evidence type="ECO:0000259" key="12">
    <source>
        <dbReference type="PROSITE" id="PS50011"/>
    </source>
</evidence>
<comment type="similarity">
    <text evidence="1">Belongs to the protein kinase superfamily. TKL Ser/Thr protein kinase family. Pelle subfamily.</text>
</comment>
<dbReference type="GO" id="GO:0005524">
    <property type="term" value="F:ATP binding"/>
    <property type="evidence" value="ECO:0007669"/>
    <property type="project" value="UniProtKB-UniRule"/>
</dbReference>
<feature type="binding site" evidence="10">
    <location>
        <position position="246"/>
    </location>
    <ligand>
        <name>ATP</name>
        <dbReference type="ChEBI" id="CHEBI:30616"/>
    </ligand>
</feature>
<dbReference type="InterPro" id="IPR000719">
    <property type="entry name" value="Prot_kinase_dom"/>
</dbReference>
<keyword evidence="4" id="KW-0808">Transferase</keyword>
<evidence type="ECO:0000256" key="9">
    <source>
        <dbReference type="ARBA" id="ARBA00048679"/>
    </source>
</evidence>
<keyword evidence="14" id="KW-1185">Reference proteome</keyword>
<dbReference type="InterPro" id="IPR011009">
    <property type="entry name" value="Kinase-like_dom_sf"/>
</dbReference>
<gene>
    <name evidence="13" type="ORF">PoB_000147600</name>
</gene>
<dbReference type="InterPro" id="IPR017441">
    <property type="entry name" value="Protein_kinase_ATP_BS"/>
</dbReference>
<comment type="catalytic activity">
    <reaction evidence="9">
        <text>L-seryl-[protein] + ATP = O-phospho-L-seryl-[protein] + ADP + H(+)</text>
        <dbReference type="Rhea" id="RHEA:17989"/>
        <dbReference type="Rhea" id="RHEA-COMP:9863"/>
        <dbReference type="Rhea" id="RHEA-COMP:11604"/>
        <dbReference type="ChEBI" id="CHEBI:15378"/>
        <dbReference type="ChEBI" id="CHEBI:29999"/>
        <dbReference type="ChEBI" id="CHEBI:30616"/>
        <dbReference type="ChEBI" id="CHEBI:83421"/>
        <dbReference type="ChEBI" id="CHEBI:456216"/>
        <dbReference type="EC" id="2.7.11.1"/>
    </reaction>
</comment>
<evidence type="ECO:0000256" key="3">
    <source>
        <dbReference type="ARBA" id="ARBA00022527"/>
    </source>
</evidence>
<keyword evidence="13" id="KW-0675">Receptor</keyword>
<feature type="compositionally biased region" description="Polar residues" evidence="11">
    <location>
        <begin position="728"/>
        <end position="743"/>
    </location>
</feature>
<dbReference type="GO" id="GO:0004674">
    <property type="term" value="F:protein serine/threonine kinase activity"/>
    <property type="evidence" value="ECO:0007669"/>
    <property type="project" value="UniProtKB-KW"/>
</dbReference>
<organism evidence="13 14">
    <name type="scientific">Plakobranchus ocellatus</name>
    <dbReference type="NCBI Taxonomy" id="259542"/>
    <lineage>
        <taxon>Eukaryota</taxon>
        <taxon>Metazoa</taxon>
        <taxon>Spiralia</taxon>
        <taxon>Lophotrochozoa</taxon>
        <taxon>Mollusca</taxon>
        <taxon>Gastropoda</taxon>
        <taxon>Heterobranchia</taxon>
        <taxon>Euthyneura</taxon>
        <taxon>Panpulmonata</taxon>
        <taxon>Sacoglossa</taxon>
        <taxon>Placobranchoidea</taxon>
        <taxon>Plakobranchidae</taxon>
        <taxon>Plakobranchus</taxon>
    </lineage>
</organism>
<evidence type="ECO:0000256" key="11">
    <source>
        <dbReference type="SAM" id="MobiDB-lite"/>
    </source>
</evidence>
<evidence type="ECO:0000313" key="13">
    <source>
        <dbReference type="EMBL" id="GFN74970.1"/>
    </source>
</evidence>
<sequence>MSVLIFVLASAAKKYKQQPLSSLLADAEQRSQVAEGEKAVAAAAKNSLDSLLSQVKIPGSSVAGSKSSIPSFGHESSIGCAVNFNNSQAQYRADPRQLQKTYGEKIIPWAEPVPGMNSPESILGLFPTKSGNSSVHQATESVDPHSDIAELSSFSKTSSSMYSGVNALNQMLNLSSSAGVPHSNAGPTVGAEAPDHNTPEMTLKTSFKYKELCDATNNFSESNLIGQGAFGKVYKGTLRQLDCAIKRLIPSEMEHTTDMTQFMSELSKLARFSHENIVVLYGYALEDGELCLVYQHLINGSLEDRLMLKGGTSPLTWRQRLNILLGACKGLNFLHTFREKPLIHADIKSANILLDRNWEAKIADLGQALYATGVSNDTRGYTHVSVVQTKTKIFGTKAYHAPEVLRSGQLSTKSDVFAMGVVFLETCSGLQAYDPNRSMNQFLAHFFSELEEDKWISRFQDKHLETVPESSFKQVLTLANKCVLESKAKRPKTNKLLEGIQACYDMYGPATSSTSEVGHQHMMDLQKKISETTFAESGSVSTYTSLPSVPGSRIAAEQEEILRQNHSAVYHSVHDLQQGLQQAFHPSDVASSNNSQPGCHEFDTRMLVQSCNSPQPGLGEVSLSKLQQGQQMQNVTDVSSQPSLTKPSSPRVAQNPQETSSLASDSSRASLEVLYGGSLPLRLQQAYDRAQANKKLRQEGYYDPNSLSLELLSQESGDFRQKLLAENGSGQSHQAQHTESTQHLGPPVEDDFFPKPDPKKLQELYAFDNANFPGSNSNSNQKVNSETIQQCDPRKIAYMKQFDENSFKTLANNQSQVDSTCKPSPSISSQGVESHNVIPRYRLPLNPGTRSNMCYSPAMYGYGNPHLNLQGQYVCYRYPQQLVAEVSPSLAGNPSAMVAHSSMSLRGKEPSDQIVNETQAQKATFDAQAVTYAPEQTSLRTEDDINNRLVSDSYYAHVADQYLQEMVNKNLKKTDLDSLMAEISDENF</sequence>
<evidence type="ECO:0000256" key="5">
    <source>
        <dbReference type="ARBA" id="ARBA00022741"/>
    </source>
</evidence>
<feature type="region of interest" description="Disordered" evidence="11">
    <location>
        <begin position="626"/>
        <end position="668"/>
    </location>
</feature>
<dbReference type="PROSITE" id="PS00107">
    <property type="entry name" value="PROTEIN_KINASE_ATP"/>
    <property type="match status" value="1"/>
</dbReference>
<dbReference type="Gene3D" id="1.10.510.10">
    <property type="entry name" value="Transferase(Phosphotransferase) domain 1"/>
    <property type="match status" value="1"/>
</dbReference>
<evidence type="ECO:0000256" key="6">
    <source>
        <dbReference type="ARBA" id="ARBA00022777"/>
    </source>
</evidence>
<evidence type="ECO:0000313" key="14">
    <source>
        <dbReference type="Proteomes" id="UP000735302"/>
    </source>
</evidence>
<keyword evidence="3" id="KW-0723">Serine/threonine-protein kinase</keyword>
<dbReference type="InterPro" id="IPR008271">
    <property type="entry name" value="Ser/Thr_kinase_AS"/>
</dbReference>
<proteinExistence type="inferred from homology"/>
<name>A0AAV3XVY8_9GAST</name>
<evidence type="ECO:0000256" key="2">
    <source>
        <dbReference type="ARBA" id="ARBA00012513"/>
    </source>
</evidence>
<dbReference type="PROSITE" id="PS50011">
    <property type="entry name" value="PROTEIN_KINASE_DOM"/>
    <property type="match status" value="1"/>
</dbReference>
<comment type="catalytic activity">
    <reaction evidence="8">
        <text>L-threonyl-[protein] + ATP = O-phospho-L-threonyl-[protein] + ADP + H(+)</text>
        <dbReference type="Rhea" id="RHEA:46608"/>
        <dbReference type="Rhea" id="RHEA-COMP:11060"/>
        <dbReference type="Rhea" id="RHEA-COMP:11605"/>
        <dbReference type="ChEBI" id="CHEBI:15378"/>
        <dbReference type="ChEBI" id="CHEBI:30013"/>
        <dbReference type="ChEBI" id="CHEBI:30616"/>
        <dbReference type="ChEBI" id="CHEBI:61977"/>
        <dbReference type="ChEBI" id="CHEBI:456216"/>
        <dbReference type="EC" id="2.7.11.1"/>
    </reaction>
</comment>
<keyword evidence="6 13" id="KW-0418">Kinase</keyword>
<evidence type="ECO:0000256" key="7">
    <source>
        <dbReference type="ARBA" id="ARBA00022840"/>
    </source>
</evidence>
<feature type="compositionally biased region" description="Polar residues" evidence="11">
    <location>
        <begin position="626"/>
        <end position="659"/>
    </location>
</feature>
<dbReference type="EMBL" id="BLXT01000184">
    <property type="protein sequence ID" value="GFN74970.1"/>
    <property type="molecule type" value="Genomic_DNA"/>
</dbReference>
<dbReference type="PROSITE" id="PS00108">
    <property type="entry name" value="PROTEIN_KINASE_ST"/>
    <property type="match status" value="1"/>
</dbReference>
<protein>
    <recommendedName>
        <fullName evidence="2">non-specific serine/threonine protein kinase</fullName>
        <ecNumber evidence="2">2.7.11.1</ecNumber>
    </recommendedName>
</protein>
<dbReference type="Gene3D" id="3.30.200.20">
    <property type="entry name" value="Phosphorylase Kinase, domain 1"/>
    <property type="match status" value="1"/>
</dbReference>
<reference evidence="13 14" key="1">
    <citation type="journal article" date="2021" name="Elife">
        <title>Chloroplast acquisition without the gene transfer in kleptoplastic sea slugs, Plakobranchus ocellatus.</title>
        <authorList>
            <person name="Maeda T."/>
            <person name="Takahashi S."/>
            <person name="Yoshida T."/>
            <person name="Shimamura S."/>
            <person name="Takaki Y."/>
            <person name="Nagai Y."/>
            <person name="Toyoda A."/>
            <person name="Suzuki Y."/>
            <person name="Arimoto A."/>
            <person name="Ishii H."/>
            <person name="Satoh N."/>
            <person name="Nishiyama T."/>
            <person name="Hasebe M."/>
            <person name="Maruyama T."/>
            <person name="Minagawa J."/>
            <person name="Obokata J."/>
            <person name="Shigenobu S."/>
        </authorList>
    </citation>
    <scope>NUCLEOTIDE SEQUENCE [LARGE SCALE GENOMIC DNA]</scope>
</reference>
<accession>A0AAV3XVY8</accession>
<dbReference type="AlphaFoldDB" id="A0AAV3XVY8"/>
<evidence type="ECO:0000256" key="4">
    <source>
        <dbReference type="ARBA" id="ARBA00022679"/>
    </source>
</evidence>
<evidence type="ECO:0000256" key="10">
    <source>
        <dbReference type="PROSITE-ProRule" id="PRU10141"/>
    </source>
</evidence>
<dbReference type="SMART" id="SM00220">
    <property type="entry name" value="S_TKc"/>
    <property type="match status" value="1"/>
</dbReference>
<feature type="region of interest" description="Disordered" evidence="11">
    <location>
        <begin position="813"/>
        <end position="833"/>
    </location>
</feature>
<keyword evidence="7 10" id="KW-0067">ATP-binding</keyword>
<dbReference type="SUPFAM" id="SSF56112">
    <property type="entry name" value="Protein kinase-like (PK-like)"/>
    <property type="match status" value="1"/>
</dbReference>
<feature type="domain" description="Protein kinase" evidence="12">
    <location>
        <begin position="219"/>
        <end position="507"/>
    </location>
</feature>
<dbReference type="FunFam" id="1.10.510.10:FF:000754">
    <property type="entry name" value="Interleukin-1 receptor-associated kinase"/>
    <property type="match status" value="1"/>
</dbReference>
<evidence type="ECO:0000256" key="1">
    <source>
        <dbReference type="ARBA" id="ARBA00008718"/>
    </source>
</evidence>
<dbReference type="Pfam" id="PF00069">
    <property type="entry name" value="Pkinase"/>
    <property type="match status" value="1"/>
</dbReference>
<dbReference type="GO" id="GO:0005886">
    <property type="term" value="C:plasma membrane"/>
    <property type="evidence" value="ECO:0007669"/>
    <property type="project" value="TreeGrafter"/>
</dbReference>
<dbReference type="PANTHER" id="PTHR27001">
    <property type="entry name" value="OS01G0253100 PROTEIN"/>
    <property type="match status" value="1"/>
</dbReference>
<dbReference type="PANTHER" id="PTHR27001:SF931">
    <property type="entry name" value="OS11G0664100 PROTEIN"/>
    <property type="match status" value="1"/>
</dbReference>
<feature type="region of interest" description="Disordered" evidence="11">
    <location>
        <begin position="727"/>
        <end position="747"/>
    </location>
</feature>
<evidence type="ECO:0000256" key="8">
    <source>
        <dbReference type="ARBA" id="ARBA00047899"/>
    </source>
</evidence>
<keyword evidence="5 10" id="KW-0547">Nucleotide-binding</keyword>
<dbReference type="EC" id="2.7.11.1" evidence="2"/>
<comment type="caution">
    <text evidence="13">The sequence shown here is derived from an EMBL/GenBank/DDBJ whole genome shotgun (WGS) entry which is preliminary data.</text>
</comment>